<keyword evidence="3" id="KW-1185">Reference proteome</keyword>
<gene>
    <name evidence="2" type="ORF">EII10_08285</name>
</gene>
<evidence type="ECO:0000313" key="3">
    <source>
        <dbReference type="Proteomes" id="UP000271272"/>
    </source>
</evidence>
<dbReference type="RefSeq" id="WP_124934032.1">
    <property type="nucleotide sequence ID" value="NZ_RQZC01000012.1"/>
</dbReference>
<protein>
    <submittedName>
        <fullName evidence="2">Uncharacterized protein</fullName>
    </submittedName>
</protein>
<feature type="region of interest" description="Disordered" evidence="1">
    <location>
        <begin position="106"/>
        <end position="132"/>
    </location>
</feature>
<evidence type="ECO:0000313" key="2">
    <source>
        <dbReference type="EMBL" id="RRD29073.1"/>
    </source>
</evidence>
<name>A0A3P1V8Z8_9ACTO</name>
<feature type="non-terminal residue" evidence="2">
    <location>
        <position position="367"/>
    </location>
</feature>
<organism evidence="2 3">
    <name type="scientific">Actinomyces bowdenii</name>
    <dbReference type="NCBI Taxonomy" id="131109"/>
    <lineage>
        <taxon>Bacteria</taxon>
        <taxon>Bacillati</taxon>
        <taxon>Actinomycetota</taxon>
        <taxon>Actinomycetes</taxon>
        <taxon>Actinomycetales</taxon>
        <taxon>Actinomycetaceae</taxon>
        <taxon>Actinomyces</taxon>
    </lineage>
</organism>
<sequence length="367" mass="37532">MSIDTHLDATPSDIRSSATDIGTIKTHVDSCEDNLISGRTALCELEGLSAGSATTTASQAITSCEDLVADLGSYKTALENFASSLDAVKASLADIRDRATAGGLSLSGELINEPTSSFPDGPDPANAEQVQQDSDEQAKIALYNTLETETSDIRTKETEARQTFSDACAAITGENNPFVNAVLPSLNGGSWMVAASIISWGVDRADNITTAAQGLSLHQGKANLEWTNSKGKPIAHHGAHNGRPVGRIRHALHDSKLENWKLPTSAKGTTAAKIANAASRAQPALKWAGRGSTVLSFATSAYGQWQKDSHNPSLGEGEKVARAGTKGAFSAAGAWGGATLGAKGGAAIGVCIGGPAGAAIGGVIGGV</sequence>
<comment type="caution">
    <text evidence="2">The sequence shown here is derived from an EMBL/GenBank/DDBJ whole genome shotgun (WGS) entry which is preliminary data.</text>
</comment>
<reference evidence="2 3" key="1">
    <citation type="submission" date="2018-11" db="EMBL/GenBank/DDBJ databases">
        <title>Genomes From Bacteria Associated with the Canine Oral Cavity: a Test Case for Automated Genome-Based Taxonomic Assignment.</title>
        <authorList>
            <person name="Coil D.A."/>
            <person name="Jospin G."/>
            <person name="Darling A.E."/>
            <person name="Wallis C."/>
            <person name="Davis I.J."/>
            <person name="Harris S."/>
            <person name="Eisen J.A."/>
            <person name="Holcombe L.J."/>
            <person name="O'Flynn C."/>
        </authorList>
    </citation>
    <scope>NUCLEOTIDE SEQUENCE [LARGE SCALE GENOMIC DNA]</scope>
    <source>
        <strain evidence="2 3">OH5050</strain>
    </source>
</reference>
<accession>A0A3P1V8Z8</accession>
<evidence type="ECO:0000256" key="1">
    <source>
        <dbReference type="SAM" id="MobiDB-lite"/>
    </source>
</evidence>
<proteinExistence type="predicted"/>
<dbReference type="EMBL" id="RQZC01000012">
    <property type="protein sequence ID" value="RRD29073.1"/>
    <property type="molecule type" value="Genomic_DNA"/>
</dbReference>
<dbReference type="OrthoDB" id="3252255at2"/>
<dbReference type="Proteomes" id="UP000271272">
    <property type="component" value="Unassembled WGS sequence"/>
</dbReference>
<dbReference type="AlphaFoldDB" id="A0A3P1V8Z8"/>